<dbReference type="OrthoDB" id="6359816at2759"/>
<organism evidence="2 3">
    <name type="scientific">Ascodesmis nigricans</name>
    <dbReference type="NCBI Taxonomy" id="341454"/>
    <lineage>
        <taxon>Eukaryota</taxon>
        <taxon>Fungi</taxon>
        <taxon>Dikarya</taxon>
        <taxon>Ascomycota</taxon>
        <taxon>Pezizomycotina</taxon>
        <taxon>Pezizomycetes</taxon>
        <taxon>Pezizales</taxon>
        <taxon>Ascodesmidaceae</taxon>
        <taxon>Ascodesmis</taxon>
    </lineage>
</organism>
<protein>
    <recommendedName>
        <fullName evidence="1">BTB domain-containing protein</fullName>
    </recommendedName>
</protein>
<dbReference type="STRING" id="341454.A0A4S2MWJ9"/>
<gene>
    <name evidence="2" type="ORF">EX30DRAFT_396047</name>
</gene>
<evidence type="ECO:0000313" key="2">
    <source>
        <dbReference type="EMBL" id="TGZ80916.1"/>
    </source>
</evidence>
<proteinExistence type="predicted"/>
<dbReference type="InterPro" id="IPR000210">
    <property type="entry name" value="BTB/POZ_dom"/>
</dbReference>
<sequence>MATTEAMTTAISGFSTHFTSQPFTVYIGPNKTQYHINRDILQSKIPYFAGLFSFPGLESSTNSCHLSTSVDTEEAFDMVLQFVYHGRYKAPDYIRYSWQAQSHAEVYLMAERLLMDDLMKVAVKQMARTLVHSVLTTNITYWDIATESWKTEETTVMAEDCIVQVLRLIYGNTKDDEIEEEKQPKEMGKENDVTDVKAEGDVKAAPESTIAAIRKNAGRSGRNEKDPMRRLLSKYCGAQLLSLKKMPGFLRVVEEVGAFARDLMMEILPRGEFTEQEAYAIS</sequence>
<feature type="domain" description="BTB" evidence="1">
    <location>
        <begin position="21"/>
        <end position="92"/>
    </location>
</feature>
<evidence type="ECO:0000313" key="3">
    <source>
        <dbReference type="Proteomes" id="UP000298138"/>
    </source>
</evidence>
<dbReference type="Pfam" id="PF00651">
    <property type="entry name" value="BTB"/>
    <property type="match status" value="1"/>
</dbReference>
<keyword evidence="3" id="KW-1185">Reference proteome</keyword>
<dbReference type="EMBL" id="ML220122">
    <property type="protein sequence ID" value="TGZ80916.1"/>
    <property type="molecule type" value="Genomic_DNA"/>
</dbReference>
<reference evidence="2 3" key="1">
    <citation type="submission" date="2019-04" db="EMBL/GenBank/DDBJ databases">
        <title>Comparative genomics and transcriptomics to analyze fruiting body development in filamentous ascomycetes.</title>
        <authorList>
            <consortium name="DOE Joint Genome Institute"/>
            <person name="Lutkenhaus R."/>
            <person name="Traeger S."/>
            <person name="Breuer J."/>
            <person name="Kuo A."/>
            <person name="Lipzen A."/>
            <person name="Pangilinan J."/>
            <person name="Dilworth D."/>
            <person name="Sandor L."/>
            <person name="Poggeler S."/>
            <person name="Barry K."/>
            <person name="Grigoriev I.V."/>
            <person name="Nowrousian M."/>
        </authorList>
    </citation>
    <scope>NUCLEOTIDE SEQUENCE [LARGE SCALE GENOMIC DNA]</scope>
    <source>
        <strain evidence="2 3">CBS 389.68</strain>
    </source>
</reference>
<accession>A0A4S2MWJ9</accession>
<dbReference type="AlphaFoldDB" id="A0A4S2MWJ9"/>
<dbReference type="PROSITE" id="PS50097">
    <property type="entry name" value="BTB"/>
    <property type="match status" value="1"/>
</dbReference>
<evidence type="ECO:0000259" key="1">
    <source>
        <dbReference type="PROSITE" id="PS50097"/>
    </source>
</evidence>
<name>A0A4S2MWJ9_9PEZI</name>
<dbReference type="Proteomes" id="UP000298138">
    <property type="component" value="Unassembled WGS sequence"/>
</dbReference>
<dbReference type="InterPro" id="IPR011333">
    <property type="entry name" value="SKP1/BTB/POZ_sf"/>
</dbReference>
<dbReference type="Gene3D" id="3.30.710.10">
    <property type="entry name" value="Potassium Channel Kv1.1, Chain A"/>
    <property type="match status" value="1"/>
</dbReference>
<dbReference type="PANTHER" id="PTHR47843">
    <property type="entry name" value="BTB DOMAIN-CONTAINING PROTEIN-RELATED"/>
    <property type="match status" value="1"/>
</dbReference>
<dbReference type="SUPFAM" id="SSF54695">
    <property type="entry name" value="POZ domain"/>
    <property type="match status" value="1"/>
</dbReference>
<dbReference type="InParanoid" id="A0A4S2MWJ9"/>